<gene>
    <name evidence="19" type="ORF">L484_015016</name>
</gene>
<feature type="region of interest" description="Disordered" evidence="15">
    <location>
        <begin position="103"/>
        <end position="142"/>
    </location>
</feature>
<dbReference type="eggNOG" id="KOG2629">
    <property type="taxonomic scope" value="Eukaryota"/>
</dbReference>
<evidence type="ECO:0000256" key="6">
    <source>
        <dbReference type="ARBA" id="ARBA00022989"/>
    </source>
</evidence>
<keyword evidence="4" id="KW-0812">Transmembrane</keyword>
<feature type="region of interest" description="Disordered" evidence="15">
    <location>
        <begin position="387"/>
        <end position="541"/>
    </location>
</feature>
<evidence type="ECO:0000259" key="18">
    <source>
        <dbReference type="Pfam" id="PF23020"/>
    </source>
</evidence>
<feature type="compositionally biased region" description="Polar residues" evidence="15">
    <location>
        <begin position="387"/>
        <end position="421"/>
    </location>
</feature>
<dbReference type="Pfam" id="PF17733">
    <property type="entry name" value="KPWE_dom"/>
    <property type="match status" value="1"/>
</dbReference>
<proteinExistence type="inferred from homology"/>
<evidence type="ECO:0000259" key="17">
    <source>
        <dbReference type="Pfam" id="PF17733"/>
    </source>
</evidence>
<feature type="compositionally biased region" description="Low complexity" evidence="15">
    <location>
        <begin position="320"/>
        <end position="337"/>
    </location>
</feature>
<evidence type="ECO:0000259" key="16">
    <source>
        <dbReference type="Pfam" id="PF04695"/>
    </source>
</evidence>
<dbReference type="OrthoDB" id="441517at2759"/>
<dbReference type="InterPro" id="IPR006785">
    <property type="entry name" value="Pex14_N"/>
</dbReference>
<evidence type="ECO:0000256" key="14">
    <source>
        <dbReference type="RuleBase" id="RU367032"/>
    </source>
</evidence>
<evidence type="ECO:0000256" key="9">
    <source>
        <dbReference type="ARBA" id="ARBA00023140"/>
    </source>
</evidence>
<feature type="compositionally biased region" description="Low complexity" evidence="15">
    <location>
        <begin position="132"/>
        <end position="142"/>
    </location>
</feature>
<feature type="region of interest" description="Disordered" evidence="15">
    <location>
        <begin position="303"/>
        <end position="337"/>
    </location>
</feature>
<evidence type="ECO:0000256" key="12">
    <source>
        <dbReference type="ARBA" id="ARBA00053920"/>
    </source>
</evidence>
<dbReference type="KEGG" id="mnt:21398131"/>
<keyword evidence="8 14" id="KW-0472">Membrane</keyword>
<evidence type="ECO:0000313" key="20">
    <source>
        <dbReference type="Proteomes" id="UP000030645"/>
    </source>
</evidence>
<dbReference type="GO" id="GO:0016560">
    <property type="term" value="P:protein import into peroxisome matrix, docking"/>
    <property type="evidence" value="ECO:0007669"/>
    <property type="project" value="UniProtKB-UniRule"/>
</dbReference>
<keyword evidence="3 14" id="KW-0813">Transport</keyword>
<dbReference type="PANTHER" id="PTHR23058:SF0">
    <property type="entry name" value="PEROXISOMAL MEMBRANE PROTEIN PEX14"/>
    <property type="match status" value="1"/>
</dbReference>
<dbReference type="FunFam" id="1.10.10.10:FF:000217">
    <property type="entry name" value="Peroxisomal membrane protein PEX14"/>
    <property type="match status" value="1"/>
</dbReference>
<dbReference type="STRING" id="981085.W9RQB1"/>
<keyword evidence="7" id="KW-0811">Translocation</keyword>
<dbReference type="Pfam" id="PF23020">
    <property type="entry name" value="PEX14-like_2nd"/>
    <property type="match status" value="1"/>
</dbReference>
<dbReference type="GO" id="GO:0005102">
    <property type="term" value="F:signaling receptor binding"/>
    <property type="evidence" value="ECO:0007669"/>
    <property type="project" value="TreeGrafter"/>
</dbReference>
<evidence type="ECO:0000256" key="2">
    <source>
        <dbReference type="ARBA" id="ARBA00005443"/>
    </source>
</evidence>
<evidence type="ECO:0000256" key="15">
    <source>
        <dbReference type="SAM" id="MobiDB-lite"/>
    </source>
</evidence>
<comment type="function">
    <text evidence="12 14">Component of the PEX13-PEX14 docking complex, a translocon channel that specifically mediates the import of peroxisomal cargo proteins bound to PEX5 receptor. The PEX13-PEX14 docking complex forms a large import pore which can be opened to a diameter of about 9 nm. Mechanistically, PEX5 receptor along with cargo proteins associates with the PEX14 subunit of the PEX13-PEX14 docking complex in the cytosol, leading to the insertion of the receptor into the organelle membrane with the concomitant translocation of the cargo into the peroxisome matrix.</text>
</comment>
<sequence length="541" mass="58684">MATQSQAPPSDENPPKPGLTQAATENHTQAATENQQDVQADAPKQSSPTSVFVNSEPMREEQVQNAVKFLSHPKVRGSPVVYRRSFLEKKGLTKEEIDEAFRRVPDPPPTVQTGGGNQADGLKTSQGMQTQSPVQPLQPAAAAPTNAISPVAPRYRFHWSHAVLAVGLLAASGAGTAVIIKNAIIPRLKSWIRKVVSEEENDSVKKTDSQPSLAEEAAAAAKAAAAAAADVAKASQEMMNSKNEEKRYFGELMNMLNVQVQEMKSMSNSIQKLEGTKKLEGETNALRRNSLIDQDDHQFNVINSKRPYANGKADYDSRSVRSASPPAAAEPSVAPHPKSYMEIMAMVQRGEKPPNVREINDSPPNPNQQLSNPRLAPRAKPWEVGQAQNYSSQVTQSQASSEGVYSNVQDNGINYSSNGDSSVPWWQRRNPRITEIENEDEFKSGSYSTQTTEVPVRRAWVPPQPPPVQMAEAAEAIRRPKPSVQKESSDDDQLEASSAGVTDELQRVTKVSESGGAVEINGGSSGLSSSEIQEAKDEIYG</sequence>
<dbReference type="InterPro" id="IPR025655">
    <property type="entry name" value="PEX14"/>
</dbReference>
<evidence type="ECO:0000256" key="5">
    <source>
        <dbReference type="ARBA" id="ARBA00022927"/>
    </source>
</evidence>
<feature type="domain" description="Peroxisomal membrane protein PEX14 central plants" evidence="18">
    <location>
        <begin position="156"/>
        <end position="274"/>
    </location>
</feature>
<feature type="region of interest" description="Disordered" evidence="15">
    <location>
        <begin position="353"/>
        <end position="374"/>
    </location>
</feature>
<dbReference type="Proteomes" id="UP000030645">
    <property type="component" value="Unassembled WGS sequence"/>
</dbReference>
<evidence type="ECO:0000256" key="4">
    <source>
        <dbReference type="ARBA" id="ARBA00022692"/>
    </source>
</evidence>
<dbReference type="GO" id="GO:1990429">
    <property type="term" value="C:peroxisomal importomer complex"/>
    <property type="evidence" value="ECO:0007669"/>
    <property type="project" value="TreeGrafter"/>
</dbReference>
<keyword evidence="9 14" id="KW-0576">Peroxisome</keyword>
<reference evidence="20" key="1">
    <citation type="submission" date="2013-01" db="EMBL/GenBank/DDBJ databases">
        <title>Draft Genome Sequence of a Mulberry Tree, Morus notabilis C.K. Schneid.</title>
        <authorList>
            <person name="He N."/>
            <person name="Zhao S."/>
        </authorList>
    </citation>
    <scope>NUCLEOTIDE SEQUENCE</scope>
</reference>
<evidence type="ECO:0000256" key="11">
    <source>
        <dbReference type="ARBA" id="ARBA00029691"/>
    </source>
</evidence>
<dbReference type="AlphaFoldDB" id="W9RQB1"/>
<dbReference type="EMBL" id="KE344940">
    <property type="protein sequence ID" value="EXB87885.1"/>
    <property type="molecule type" value="Genomic_DNA"/>
</dbReference>
<dbReference type="InterPro" id="IPR054154">
    <property type="entry name" value="PEX14-like_M_plants"/>
</dbReference>
<feature type="domain" description="Peroxisome membrane anchor protein Pex14p N-terminal" evidence="16">
    <location>
        <begin position="59"/>
        <end position="103"/>
    </location>
</feature>
<keyword evidence="5 14" id="KW-0653">Protein transport</keyword>
<evidence type="ECO:0000256" key="13">
    <source>
        <dbReference type="ARBA" id="ARBA00064754"/>
    </source>
</evidence>
<keyword evidence="6" id="KW-1133">Transmembrane helix</keyword>
<keyword evidence="20" id="KW-1185">Reference proteome</keyword>
<protein>
    <recommendedName>
        <fullName evidence="10 14">Peroxisomal membrane protein PEX14</fullName>
    </recommendedName>
    <alternativeName>
        <fullName evidence="11 14">Peroxin-14</fullName>
    </alternativeName>
</protein>
<organism evidence="19 20">
    <name type="scientific">Morus notabilis</name>
    <dbReference type="NCBI Taxonomy" id="981085"/>
    <lineage>
        <taxon>Eukaryota</taxon>
        <taxon>Viridiplantae</taxon>
        <taxon>Streptophyta</taxon>
        <taxon>Embryophyta</taxon>
        <taxon>Tracheophyta</taxon>
        <taxon>Spermatophyta</taxon>
        <taxon>Magnoliopsida</taxon>
        <taxon>eudicotyledons</taxon>
        <taxon>Gunneridae</taxon>
        <taxon>Pentapetalae</taxon>
        <taxon>rosids</taxon>
        <taxon>fabids</taxon>
        <taxon>Rosales</taxon>
        <taxon>Moraceae</taxon>
        <taxon>Moreae</taxon>
        <taxon>Morus</taxon>
    </lineage>
</organism>
<evidence type="ECO:0000256" key="10">
    <source>
        <dbReference type="ARBA" id="ARBA00029502"/>
    </source>
</evidence>
<comment type="subunit">
    <text evidence="13">Interacts with PEX13; forming the PEX13-PEX14 docking complex. Interacts with PEX5 (via WxxxF/Y motifs).</text>
</comment>
<dbReference type="GO" id="GO:0005778">
    <property type="term" value="C:peroxisomal membrane"/>
    <property type="evidence" value="ECO:0007669"/>
    <property type="project" value="UniProtKB-SubCell"/>
</dbReference>
<dbReference type="Gene3D" id="1.10.10.10">
    <property type="entry name" value="Winged helix-like DNA-binding domain superfamily/Winged helix DNA-binding domain"/>
    <property type="match status" value="1"/>
</dbReference>
<dbReference type="InterPro" id="IPR036388">
    <property type="entry name" value="WH-like_DNA-bd_sf"/>
</dbReference>
<feature type="domain" description="Peroxisomal membrane protein PEX14-like KPWE" evidence="17">
    <location>
        <begin position="335"/>
        <end position="383"/>
    </location>
</feature>
<evidence type="ECO:0000256" key="1">
    <source>
        <dbReference type="ARBA" id="ARBA00004549"/>
    </source>
</evidence>
<evidence type="ECO:0000313" key="19">
    <source>
        <dbReference type="EMBL" id="EXB87885.1"/>
    </source>
</evidence>
<name>W9RQB1_9ROSA</name>
<evidence type="ECO:0000256" key="8">
    <source>
        <dbReference type="ARBA" id="ARBA00023136"/>
    </source>
</evidence>
<dbReference type="Pfam" id="PF04695">
    <property type="entry name" value="Pex14_N"/>
    <property type="match status" value="1"/>
</dbReference>
<dbReference type="PANTHER" id="PTHR23058">
    <property type="entry name" value="PEROXISOMAL MEMBRANE PROTEIN PEX14"/>
    <property type="match status" value="1"/>
</dbReference>
<evidence type="ECO:0000256" key="3">
    <source>
        <dbReference type="ARBA" id="ARBA00022448"/>
    </source>
</evidence>
<dbReference type="InterPro" id="IPR040554">
    <property type="entry name" value="KPWE_PEX14_dom"/>
</dbReference>
<comment type="similarity">
    <text evidence="2 14">Belongs to the peroxin-14 family.</text>
</comment>
<feature type="region of interest" description="Disordered" evidence="15">
    <location>
        <begin position="1"/>
        <end position="61"/>
    </location>
</feature>
<feature type="compositionally biased region" description="Polar residues" evidence="15">
    <location>
        <begin position="21"/>
        <end position="53"/>
    </location>
</feature>
<comment type="subcellular location">
    <subcellularLocation>
        <location evidence="1">Peroxisome membrane</location>
        <topology evidence="1">Single-pass membrane protein</topology>
    </subcellularLocation>
</comment>
<accession>W9RQB1</accession>
<evidence type="ECO:0000256" key="7">
    <source>
        <dbReference type="ARBA" id="ARBA00023010"/>
    </source>
</evidence>